<dbReference type="GO" id="GO:0005886">
    <property type="term" value="C:plasma membrane"/>
    <property type="evidence" value="ECO:0007669"/>
    <property type="project" value="UniProtKB-SubCell"/>
</dbReference>
<gene>
    <name evidence="9" type="ORF">PECAL_2P27420</name>
</gene>
<feature type="transmembrane region" description="Helical" evidence="6">
    <location>
        <begin position="192"/>
        <end position="211"/>
    </location>
</feature>
<evidence type="ECO:0000313" key="10">
    <source>
        <dbReference type="Proteomes" id="UP000789595"/>
    </source>
</evidence>
<evidence type="ECO:0000256" key="2">
    <source>
        <dbReference type="ARBA" id="ARBA00022475"/>
    </source>
</evidence>
<dbReference type="Proteomes" id="UP000789595">
    <property type="component" value="Unassembled WGS sequence"/>
</dbReference>
<evidence type="ECO:0000256" key="3">
    <source>
        <dbReference type="ARBA" id="ARBA00022692"/>
    </source>
</evidence>
<dbReference type="EMBL" id="CAKKNE010000002">
    <property type="protein sequence ID" value="CAH0369615.1"/>
    <property type="molecule type" value="Genomic_DNA"/>
</dbReference>
<sequence length="377" mass="38322">MRGVILVQITCVLQTGAALQAPLRRLAPTVSVTDKPLPVDTPRGDIVLAAEPSVAVEAAPASYARGLATIGGITLIFASNSPVLHAATSGDHAPPVLLLNAACAVLALAGLLVFGPLAAPLAPTAAADATRADAEAWRRGGELGLWKFLGATANLYGLSLTSSDHGAFLIQLTTLIVPLVQGARGVPIPPRIWAAVVLALTGVFVFTLDPAAAATAASQQGDALCVLAAIFYATYDLRLFEHGSRVAPLTLITTKITAQAGLSVLAAVAAWSSVGPQLDAFDGDLWPVAAAAIWSGVFVNAFASVLQVSGQQAVGPARAQVVYASQPLWAAILSLIFLGETVGVEGCVGGALFIAACFLAATAPEPDPNCGVENCEV</sequence>
<dbReference type="OrthoDB" id="2017960at2759"/>
<dbReference type="AlphaFoldDB" id="A0A8J2WI97"/>
<feature type="transmembrane region" description="Helical" evidence="6">
    <location>
        <begin position="155"/>
        <end position="180"/>
    </location>
</feature>
<evidence type="ECO:0000256" key="5">
    <source>
        <dbReference type="ARBA" id="ARBA00023136"/>
    </source>
</evidence>
<evidence type="ECO:0000256" key="6">
    <source>
        <dbReference type="SAM" id="Phobius"/>
    </source>
</evidence>
<feature type="domain" description="EamA" evidence="8">
    <location>
        <begin position="221"/>
        <end position="360"/>
    </location>
</feature>
<dbReference type="Pfam" id="PF00892">
    <property type="entry name" value="EamA"/>
    <property type="match status" value="1"/>
</dbReference>
<keyword evidence="2" id="KW-1003">Cell membrane</keyword>
<evidence type="ECO:0000256" key="7">
    <source>
        <dbReference type="SAM" id="SignalP"/>
    </source>
</evidence>
<feature type="transmembrane region" description="Helical" evidence="6">
    <location>
        <begin position="286"/>
        <end position="308"/>
    </location>
</feature>
<reference evidence="9" key="1">
    <citation type="submission" date="2021-11" db="EMBL/GenBank/DDBJ databases">
        <authorList>
            <consortium name="Genoscope - CEA"/>
            <person name="William W."/>
        </authorList>
    </citation>
    <scope>NUCLEOTIDE SEQUENCE</scope>
</reference>
<feature type="transmembrane region" description="Helical" evidence="6">
    <location>
        <begin position="328"/>
        <end position="361"/>
    </location>
</feature>
<accession>A0A8J2WI97</accession>
<evidence type="ECO:0000313" key="9">
    <source>
        <dbReference type="EMBL" id="CAH0369615.1"/>
    </source>
</evidence>
<feature type="signal peptide" evidence="7">
    <location>
        <begin position="1"/>
        <end position="18"/>
    </location>
</feature>
<dbReference type="InterPro" id="IPR000620">
    <property type="entry name" value="EamA_dom"/>
</dbReference>
<keyword evidence="3 6" id="KW-0812">Transmembrane</keyword>
<dbReference type="InterPro" id="IPR037185">
    <property type="entry name" value="EmrE-like"/>
</dbReference>
<evidence type="ECO:0000256" key="4">
    <source>
        <dbReference type="ARBA" id="ARBA00022989"/>
    </source>
</evidence>
<dbReference type="InterPro" id="IPR051258">
    <property type="entry name" value="Diverse_Substrate_Transporter"/>
</dbReference>
<dbReference type="SUPFAM" id="SSF103481">
    <property type="entry name" value="Multidrug resistance efflux transporter EmrE"/>
    <property type="match status" value="1"/>
</dbReference>
<name>A0A8J2WI97_9STRA</name>
<organism evidence="9 10">
    <name type="scientific">Pelagomonas calceolata</name>
    <dbReference type="NCBI Taxonomy" id="35677"/>
    <lineage>
        <taxon>Eukaryota</taxon>
        <taxon>Sar</taxon>
        <taxon>Stramenopiles</taxon>
        <taxon>Ochrophyta</taxon>
        <taxon>Pelagophyceae</taxon>
        <taxon>Pelagomonadales</taxon>
        <taxon>Pelagomonadaceae</taxon>
        <taxon>Pelagomonas</taxon>
    </lineage>
</organism>
<evidence type="ECO:0000256" key="1">
    <source>
        <dbReference type="ARBA" id="ARBA00004651"/>
    </source>
</evidence>
<comment type="subcellular location">
    <subcellularLocation>
        <location evidence="1">Cell membrane</location>
        <topology evidence="1">Multi-pass membrane protein</topology>
    </subcellularLocation>
</comment>
<feature type="chain" id="PRO_5035187059" description="EamA domain-containing protein" evidence="7">
    <location>
        <begin position="19"/>
        <end position="377"/>
    </location>
</feature>
<feature type="transmembrane region" description="Helical" evidence="6">
    <location>
        <begin position="96"/>
        <end position="119"/>
    </location>
</feature>
<evidence type="ECO:0000259" key="8">
    <source>
        <dbReference type="Pfam" id="PF00892"/>
    </source>
</evidence>
<comment type="caution">
    <text evidence="9">The sequence shown here is derived from an EMBL/GenBank/DDBJ whole genome shotgun (WGS) entry which is preliminary data.</text>
</comment>
<dbReference type="PANTHER" id="PTHR42920">
    <property type="entry name" value="OS03G0707200 PROTEIN-RELATED"/>
    <property type="match status" value="1"/>
</dbReference>
<keyword evidence="4 6" id="KW-1133">Transmembrane helix</keyword>
<protein>
    <recommendedName>
        <fullName evidence="8">EamA domain-containing protein</fullName>
    </recommendedName>
</protein>
<dbReference type="PANTHER" id="PTHR42920:SF5">
    <property type="entry name" value="EAMA DOMAIN-CONTAINING PROTEIN"/>
    <property type="match status" value="1"/>
</dbReference>
<proteinExistence type="predicted"/>
<keyword evidence="5 6" id="KW-0472">Membrane</keyword>
<keyword evidence="7" id="KW-0732">Signal</keyword>
<keyword evidence="10" id="KW-1185">Reference proteome</keyword>